<name>A0AAE8N046_9PEZI</name>
<feature type="domain" description="Nephrocystin 3-like N-terminal" evidence="3">
    <location>
        <begin position="310"/>
        <end position="487"/>
    </location>
</feature>
<keyword evidence="1" id="KW-0677">Repeat</keyword>
<evidence type="ECO:0000256" key="2">
    <source>
        <dbReference type="SAM" id="MobiDB-lite"/>
    </source>
</evidence>
<dbReference type="InterPro" id="IPR027417">
    <property type="entry name" value="P-loop_NTPase"/>
</dbReference>
<feature type="compositionally biased region" description="Acidic residues" evidence="2">
    <location>
        <begin position="256"/>
        <end position="291"/>
    </location>
</feature>
<feature type="compositionally biased region" description="Basic and acidic residues" evidence="2">
    <location>
        <begin position="292"/>
        <end position="302"/>
    </location>
</feature>
<organism evidence="4 5">
    <name type="scientific">Cephalotrichum gorgonifer</name>
    <dbReference type="NCBI Taxonomy" id="2041049"/>
    <lineage>
        <taxon>Eukaryota</taxon>
        <taxon>Fungi</taxon>
        <taxon>Dikarya</taxon>
        <taxon>Ascomycota</taxon>
        <taxon>Pezizomycotina</taxon>
        <taxon>Sordariomycetes</taxon>
        <taxon>Hypocreomycetidae</taxon>
        <taxon>Microascales</taxon>
        <taxon>Microascaceae</taxon>
        <taxon>Cephalotrichum</taxon>
    </lineage>
</organism>
<dbReference type="Gene3D" id="3.40.50.300">
    <property type="entry name" value="P-loop containing nucleotide triphosphate hydrolases"/>
    <property type="match status" value="1"/>
</dbReference>
<evidence type="ECO:0000256" key="1">
    <source>
        <dbReference type="ARBA" id="ARBA00022737"/>
    </source>
</evidence>
<proteinExistence type="predicted"/>
<protein>
    <recommendedName>
        <fullName evidence="3">Nephrocystin 3-like N-terminal domain-containing protein</fullName>
    </recommendedName>
</protein>
<feature type="region of interest" description="Disordered" evidence="2">
    <location>
        <begin position="254"/>
        <end position="310"/>
    </location>
</feature>
<dbReference type="SUPFAM" id="SSF52540">
    <property type="entry name" value="P-loop containing nucleoside triphosphate hydrolases"/>
    <property type="match status" value="1"/>
</dbReference>
<comment type="caution">
    <text evidence="4">The sequence shown here is derived from an EMBL/GenBank/DDBJ whole genome shotgun (WGS) entry which is preliminary data.</text>
</comment>
<keyword evidence="5" id="KW-1185">Reference proteome</keyword>
<evidence type="ECO:0000259" key="3">
    <source>
        <dbReference type="Pfam" id="PF24883"/>
    </source>
</evidence>
<dbReference type="Proteomes" id="UP001187682">
    <property type="component" value="Unassembled WGS sequence"/>
</dbReference>
<evidence type="ECO:0000313" key="5">
    <source>
        <dbReference type="Proteomes" id="UP001187682"/>
    </source>
</evidence>
<reference evidence="4" key="1">
    <citation type="submission" date="2018-03" db="EMBL/GenBank/DDBJ databases">
        <authorList>
            <person name="Guldener U."/>
        </authorList>
    </citation>
    <scope>NUCLEOTIDE SEQUENCE</scope>
</reference>
<sequence length="705" mass="80465">MDPISAVGFAASILTFIDFSYKLVTGTLQVINDGRSTENFHTKEVVDDFRRVTEKLEEARPSNSEHEIALRKLAGKCQTLSGKLNEILLKLIAEKGSTKWEAVKVAFRSLCKKGEVAEMVALLGQYRSKILTRLSLILNERQLFISLQIKDMGEHVEKGLSQIVDQLKELQGDLLSSVKKSLGDINDVSLTDEDRTHLRTIEGLKATLDSLLDSSRPPTPETRVLRQLYFPSLFSREDSVPRAGYGTFKWILNDTRDDDDSGEDSDDSEEDSGDSDEDASDSDEDASDSDEERFHEQMKQSRQEQSQARSTLLQWLSSEKGFFHISGKAGSGKSTLMKLIAGHSKTQRELEKWAGDKKLIFAQFFAWRAGDEKQQTLHGLYQSILFSILIRHTDLIPLVFPTATSAFNTTRYEPYVDEPYFRLPQLHEGLKKLIAVSSTSQFCLCFLIDGLDEFKNDIAQRHGYADLAKELSLWAQSENVKLLVSSRPEPEFGSLVPDKLRIHLHRLAKPDIMKLGRAMFEKHHTFECTRPYYLKLVDHIVIEARGVFIWVLLMILELRNLADAGEDSKALQKFLDESPSLDDLYEKLLESINPLHRHMVYKMLFIVLRFGWRCPIFAMTWIDELFAPTTTGRVDIYPEEERARRRKVAEFRVAQTKGLLEIAGSDVDFFHRTAYDFFKESQEMHDLSAKFPGLRRNTLKVKGTS</sequence>
<dbReference type="EMBL" id="ONZQ02000007">
    <property type="protein sequence ID" value="SPO03019.1"/>
    <property type="molecule type" value="Genomic_DNA"/>
</dbReference>
<dbReference type="InterPro" id="IPR056884">
    <property type="entry name" value="NPHP3-like_N"/>
</dbReference>
<dbReference type="PANTHER" id="PTHR10039">
    <property type="entry name" value="AMELOGENIN"/>
    <property type="match status" value="1"/>
</dbReference>
<dbReference type="Pfam" id="PF24883">
    <property type="entry name" value="NPHP3_N"/>
    <property type="match status" value="1"/>
</dbReference>
<accession>A0AAE8N046</accession>
<dbReference type="AlphaFoldDB" id="A0AAE8N046"/>
<gene>
    <name evidence="4" type="ORF">DNG_05700</name>
</gene>
<evidence type="ECO:0000313" key="4">
    <source>
        <dbReference type="EMBL" id="SPO03019.1"/>
    </source>
</evidence>
<dbReference type="PANTHER" id="PTHR10039:SF5">
    <property type="entry name" value="NACHT DOMAIN-CONTAINING PROTEIN"/>
    <property type="match status" value="1"/>
</dbReference>